<keyword evidence="3" id="KW-1185">Reference proteome</keyword>
<dbReference type="HOGENOM" id="CLU_1542539_0_0_1"/>
<dbReference type="Gramene" id="OBART09G12330.1">
    <property type="protein sequence ID" value="OBART09G12330.1"/>
    <property type="gene ID" value="OBART09G12330"/>
</dbReference>
<protein>
    <submittedName>
        <fullName evidence="2">Uncharacterized protein</fullName>
    </submittedName>
</protein>
<proteinExistence type="predicted"/>
<accession>A0A0D3H7J8</accession>
<evidence type="ECO:0000313" key="3">
    <source>
        <dbReference type="Proteomes" id="UP000026960"/>
    </source>
</evidence>
<name>A0A0D3H7J8_9ORYZ</name>
<feature type="region of interest" description="Disordered" evidence="1">
    <location>
        <begin position="74"/>
        <end position="93"/>
    </location>
</feature>
<reference evidence="2" key="1">
    <citation type="journal article" date="2009" name="Rice">
        <title>De Novo Next Generation Sequencing of Plant Genomes.</title>
        <authorList>
            <person name="Rounsley S."/>
            <person name="Marri P.R."/>
            <person name="Yu Y."/>
            <person name="He R."/>
            <person name="Sisneros N."/>
            <person name="Goicoechea J.L."/>
            <person name="Lee S.J."/>
            <person name="Angelova A."/>
            <person name="Kudrna D."/>
            <person name="Luo M."/>
            <person name="Affourtit J."/>
            <person name="Desany B."/>
            <person name="Knight J."/>
            <person name="Niazi F."/>
            <person name="Egholm M."/>
            <person name="Wing R.A."/>
        </authorList>
    </citation>
    <scope>NUCLEOTIDE SEQUENCE [LARGE SCALE GENOMIC DNA]</scope>
    <source>
        <strain evidence="2">cv. IRGC 105608</strain>
    </source>
</reference>
<sequence>MATGGRREWRRRRGRLAPSPSGHPGNGDARPSPPLSLSFSSSRRRRERCRGAAASANLHHWHVRWLAVRFPNDDDVEEEQEEGDPPAHSDSSHSEHVGWVCAAIVDVVVVGADVRYWPRRPSSSPAHAQSDELPLLRSLCSGRRDACHLLPWRRWSLSLSRCLPSPDGSSISNLISCPLELRPHHFLAAADP</sequence>
<evidence type="ECO:0000256" key="1">
    <source>
        <dbReference type="SAM" id="MobiDB-lite"/>
    </source>
</evidence>
<feature type="region of interest" description="Disordered" evidence="1">
    <location>
        <begin position="1"/>
        <end position="48"/>
    </location>
</feature>
<dbReference type="AlphaFoldDB" id="A0A0D3H7J8"/>
<organism evidence="2">
    <name type="scientific">Oryza barthii</name>
    <dbReference type="NCBI Taxonomy" id="65489"/>
    <lineage>
        <taxon>Eukaryota</taxon>
        <taxon>Viridiplantae</taxon>
        <taxon>Streptophyta</taxon>
        <taxon>Embryophyta</taxon>
        <taxon>Tracheophyta</taxon>
        <taxon>Spermatophyta</taxon>
        <taxon>Magnoliopsida</taxon>
        <taxon>Liliopsida</taxon>
        <taxon>Poales</taxon>
        <taxon>Poaceae</taxon>
        <taxon>BOP clade</taxon>
        <taxon>Oryzoideae</taxon>
        <taxon>Oryzeae</taxon>
        <taxon>Oryzinae</taxon>
        <taxon>Oryza</taxon>
    </lineage>
</organism>
<evidence type="ECO:0000313" key="2">
    <source>
        <dbReference type="EnsemblPlants" id="OBART09G12330.1"/>
    </source>
</evidence>
<dbReference type="PaxDb" id="65489-OBART09G12330.1"/>
<dbReference type="EnsemblPlants" id="OBART09G12330.1">
    <property type="protein sequence ID" value="OBART09G12330.1"/>
    <property type="gene ID" value="OBART09G12330"/>
</dbReference>
<feature type="compositionally biased region" description="Acidic residues" evidence="1">
    <location>
        <begin position="74"/>
        <end position="84"/>
    </location>
</feature>
<dbReference type="Proteomes" id="UP000026960">
    <property type="component" value="Chromosome 9"/>
</dbReference>
<reference evidence="2" key="2">
    <citation type="submission" date="2015-03" db="UniProtKB">
        <authorList>
            <consortium name="EnsemblPlants"/>
        </authorList>
    </citation>
    <scope>IDENTIFICATION</scope>
</reference>